<feature type="binding site" evidence="13">
    <location>
        <position position="115"/>
    </location>
    <ligand>
        <name>K(+)</name>
        <dbReference type="ChEBI" id="CHEBI:29103"/>
    </ligand>
</feature>
<comment type="similarity">
    <text evidence="2 12">Belongs to the TrkH potassium transport family.</text>
</comment>
<keyword evidence="18" id="KW-1185">Reference proteome</keyword>
<keyword evidence="8 12" id="KW-0630">Potassium</keyword>
<proteinExistence type="inferred from homology"/>
<feature type="transmembrane region" description="Helical" evidence="14">
    <location>
        <begin position="136"/>
        <end position="164"/>
    </location>
</feature>
<gene>
    <name evidence="15" type="primary">trkG</name>
    <name evidence="16" type="ORF">EV682_10156</name>
    <name evidence="15" type="ORF">NCTC11159_00075</name>
</gene>
<feature type="binding site" evidence="13">
    <location>
        <position position="225"/>
    </location>
    <ligand>
        <name>K(+)</name>
        <dbReference type="ChEBI" id="CHEBI:29103"/>
    </ligand>
</feature>
<dbReference type="EMBL" id="SMBT01000001">
    <property type="protein sequence ID" value="TCU90037.1"/>
    <property type="molecule type" value="Genomic_DNA"/>
</dbReference>
<sequence length="489" mass="52923">MSLAQRIFPTVNILARVSGMFSLWITLPIAVAWFGNDDGLAPFITSLTFLLLGSVLLAILTHGYKREMKARDGFVLVVGLWTVLPAVSALPLLLFNPSLSFTHAYFETMSALTTTGATVLTGLDQLPPSINLWRHLLNWLGGMGIIVLAVAILPMLGVGGLQLFKAETPGPIKDAKLTPRIRETARNLWIVYAGLTLACTLLLKFAGEMSWLDAVCHAFAAMCLGGFSTHDASVGYFNSPIIEAILIVFMLLAATNFATHYVALTGRKLSAYLKDSEFKAMLLLILVSTLGCAAYLLKQNTYPDYLTALRHVAFNLVSIATDSGFASVDFGMWPIFVPLLMLFLSCITACSGSTGGGIKMIRTLIMVRESGRQMSSLLHPNAVHPLRVNGMAIPNQIIFAVMGFVFLYAMSIVGLTFLLLLSGLDFLSSFTAIIACINNAGPGLGIVGPASNYGVLSDIQIWICNFAMLLGRLEVFSLLILFSVAFWKS</sequence>
<keyword evidence="4 12" id="KW-1003">Cell membrane</keyword>
<feature type="binding site" evidence="13">
    <location>
        <position position="224"/>
    </location>
    <ligand>
        <name>K(+)</name>
        <dbReference type="ChEBI" id="CHEBI:29103"/>
    </ligand>
</feature>
<comment type="subcellular location">
    <subcellularLocation>
        <location evidence="1 12">Cell inner membrane</location>
        <topology evidence="1 12">Multi-pass membrane protein</topology>
    </subcellularLocation>
</comment>
<dbReference type="RefSeq" id="WP_207916247.1">
    <property type="nucleotide sequence ID" value="NZ_CAWOLO010000001.1"/>
</dbReference>
<evidence type="ECO:0000256" key="4">
    <source>
        <dbReference type="ARBA" id="ARBA00022475"/>
    </source>
</evidence>
<keyword evidence="6 12" id="KW-0633">Potassium transport</keyword>
<evidence type="ECO:0000256" key="3">
    <source>
        <dbReference type="ARBA" id="ARBA00022448"/>
    </source>
</evidence>
<keyword evidence="3 12" id="KW-0813">Transport</keyword>
<dbReference type="InterPro" id="IPR004772">
    <property type="entry name" value="TrkH"/>
</dbReference>
<reference evidence="16 18" key="2">
    <citation type="submission" date="2019-03" db="EMBL/GenBank/DDBJ databases">
        <title>Genomic Encyclopedia of Type Strains, Phase IV (KMG-IV): sequencing the most valuable type-strain genomes for metagenomic binning, comparative biology and taxonomic classification.</title>
        <authorList>
            <person name="Goeker M."/>
        </authorList>
    </citation>
    <scope>NUCLEOTIDE SEQUENCE [LARGE SCALE GENOMIC DNA]</scope>
    <source>
        <strain evidence="16 18">DSM 3764</strain>
    </source>
</reference>
<feature type="transmembrane region" description="Helical" evidence="14">
    <location>
        <begin position="397"/>
        <end position="421"/>
    </location>
</feature>
<dbReference type="PIRSF" id="PIRSF006247">
    <property type="entry name" value="TrkH"/>
    <property type="match status" value="1"/>
</dbReference>
<reference evidence="15 17" key="1">
    <citation type="submission" date="2018-06" db="EMBL/GenBank/DDBJ databases">
        <authorList>
            <consortium name="Pathogen Informatics"/>
            <person name="Doyle S."/>
        </authorList>
    </citation>
    <scope>NUCLEOTIDE SEQUENCE [LARGE SCALE GENOMIC DNA]</scope>
    <source>
        <strain evidence="15 17">NCTC11159</strain>
    </source>
</reference>
<keyword evidence="9 14" id="KW-1133">Transmembrane helix</keyword>
<evidence type="ECO:0000256" key="5">
    <source>
        <dbReference type="ARBA" id="ARBA00022519"/>
    </source>
</evidence>
<dbReference type="PANTHER" id="PTHR32024:SF2">
    <property type="entry name" value="TRK SYSTEM POTASSIUM UPTAKE PROTEIN TRKG-RELATED"/>
    <property type="match status" value="1"/>
</dbReference>
<comment type="function">
    <text evidence="12">Low-affinity potassium transport system. Interacts with Trk system potassium uptake protein TrkA.</text>
</comment>
<dbReference type="NCBIfam" id="TIGR00933">
    <property type="entry name" value="2a38"/>
    <property type="match status" value="1"/>
</dbReference>
<keyword evidence="10 12" id="KW-0406">Ion transport</keyword>
<dbReference type="EMBL" id="UGHR01000001">
    <property type="protein sequence ID" value="STQ89064.1"/>
    <property type="molecule type" value="Genomic_DNA"/>
</dbReference>
<name>A0A377Q1J8_9NEIS</name>
<evidence type="ECO:0000313" key="17">
    <source>
        <dbReference type="Proteomes" id="UP000255108"/>
    </source>
</evidence>
<dbReference type="GO" id="GO:0005886">
    <property type="term" value="C:plasma membrane"/>
    <property type="evidence" value="ECO:0007669"/>
    <property type="project" value="UniProtKB-SubCell"/>
</dbReference>
<keyword evidence="5 12" id="KW-0997">Cell inner membrane</keyword>
<dbReference type="Proteomes" id="UP000255108">
    <property type="component" value="Unassembled WGS sequence"/>
</dbReference>
<evidence type="ECO:0000256" key="11">
    <source>
        <dbReference type="ARBA" id="ARBA00023136"/>
    </source>
</evidence>
<dbReference type="AlphaFoldDB" id="A0A377Q1J8"/>
<dbReference type="GO" id="GO:0015379">
    <property type="term" value="F:potassium:chloride symporter activity"/>
    <property type="evidence" value="ECO:0007669"/>
    <property type="project" value="InterPro"/>
</dbReference>
<feature type="transmembrane region" description="Helical" evidence="14">
    <location>
        <begin position="185"/>
        <end position="203"/>
    </location>
</feature>
<evidence type="ECO:0000256" key="12">
    <source>
        <dbReference type="PIRNR" id="PIRNR006247"/>
    </source>
</evidence>
<feature type="transmembrane region" description="Helical" evidence="14">
    <location>
        <begin position="278"/>
        <end position="297"/>
    </location>
</feature>
<feature type="transmembrane region" description="Helical" evidence="14">
    <location>
        <begin position="12"/>
        <end position="34"/>
    </location>
</feature>
<organism evidence="15 17">
    <name type="scientific">Iodobacter fluviatilis</name>
    <dbReference type="NCBI Taxonomy" id="537"/>
    <lineage>
        <taxon>Bacteria</taxon>
        <taxon>Pseudomonadati</taxon>
        <taxon>Pseudomonadota</taxon>
        <taxon>Betaproteobacteria</taxon>
        <taxon>Neisseriales</taxon>
        <taxon>Chitinibacteraceae</taxon>
        <taxon>Iodobacter</taxon>
    </lineage>
</organism>
<dbReference type="Proteomes" id="UP000295794">
    <property type="component" value="Unassembled WGS sequence"/>
</dbReference>
<accession>A0A377Q1J8</accession>
<feature type="binding site" evidence="13">
    <location>
        <position position="439"/>
    </location>
    <ligand>
        <name>K(+)</name>
        <dbReference type="ChEBI" id="CHEBI:29103"/>
    </ligand>
</feature>
<evidence type="ECO:0000313" key="18">
    <source>
        <dbReference type="Proteomes" id="UP000295794"/>
    </source>
</evidence>
<feature type="transmembrane region" description="Helical" evidence="14">
    <location>
        <begin position="244"/>
        <end position="266"/>
    </location>
</feature>
<keyword evidence="7 14" id="KW-0812">Transmembrane</keyword>
<keyword evidence="13" id="KW-0479">Metal-binding</keyword>
<feature type="transmembrane region" description="Helical" evidence="14">
    <location>
        <begin position="459"/>
        <end position="487"/>
    </location>
</feature>
<feature type="transmembrane region" description="Helical" evidence="14">
    <location>
        <begin position="73"/>
        <end position="95"/>
    </location>
</feature>
<evidence type="ECO:0000313" key="15">
    <source>
        <dbReference type="EMBL" id="STQ89064.1"/>
    </source>
</evidence>
<evidence type="ECO:0000256" key="13">
    <source>
        <dbReference type="PIRSR" id="PIRSR006247-1"/>
    </source>
</evidence>
<feature type="binding site" evidence="13">
    <location>
        <position position="114"/>
    </location>
    <ligand>
        <name>K(+)</name>
        <dbReference type="ChEBI" id="CHEBI:29103"/>
    </ligand>
</feature>
<evidence type="ECO:0000256" key="9">
    <source>
        <dbReference type="ARBA" id="ARBA00022989"/>
    </source>
</evidence>
<keyword evidence="11 12" id="KW-0472">Membrane</keyword>
<evidence type="ECO:0000256" key="8">
    <source>
        <dbReference type="ARBA" id="ARBA00022958"/>
    </source>
</evidence>
<dbReference type="Pfam" id="PF02386">
    <property type="entry name" value="TrkH"/>
    <property type="match status" value="1"/>
</dbReference>
<evidence type="ECO:0000256" key="2">
    <source>
        <dbReference type="ARBA" id="ARBA00009137"/>
    </source>
</evidence>
<evidence type="ECO:0000256" key="1">
    <source>
        <dbReference type="ARBA" id="ARBA00004429"/>
    </source>
</evidence>
<evidence type="ECO:0000313" key="16">
    <source>
        <dbReference type="EMBL" id="TCU90037.1"/>
    </source>
</evidence>
<feature type="transmembrane region" description="Helical" evidence="14">
    <location>
        <begin position="40"/>
        <end position="61"/>
    </location>
</feature>
<evidence type="ECO:0000256" key="6">
    <source>
        <dbReference type="ARBA" id="ARBA00022538"/>
    </source>
</evidence>
<feature type="transmembrane region" description="Helical" evidence="14">
    <location>
        <begin position="335"/>
        <end position="358"/>
    </location>
</feature>
<evidence type="ECO:0000256" key="14">
    <source>
        <dbReference type="SAM" id="Phobius"/>
    </source>
</evidence>
<dbReference type="GO" id="GO:0046872">
    <property type="term" value="F:metal ion binding"/>
    <property type="evidence" value="ECO:0007669"/>
    <property type="project" value="UniProtKB-KW"/>
</dbReference>
<protein>
    <recommendedName>
        <fullName evidence="12">Trk system potassium uptake protein</fullName>
    </recommendedName>
</protein>
<evidence type="ECO:0000256" key="7">
    <source>
        <dbReference type="ARBA" id="ARBA00022692"/>
    </source>
</evidence>
<dbReference type="InterPro" id="IPR003445">
    <property type="entry name" value="Cat_transpt"/>
</dbReference>
<evidence type="ECO:0000256" key="10">
    <source>
        <dbReference type="ARBA" id="ARBA00023065"/>
    </source>
</evidence>
<dbReference type="PANTHER" id="PTHR32024">
    <property type="entry name" value="TRK SYSTEM POTASSIUM UPTAKE PROTEIN TRKG-RELATED"/>
    <property type="match status" value="1"/>
</dbReference>